<gene>
    <name evidence="2 3" type="ordered locus">CPAR2_104640</name>
</gene>
<evidence type="ECO:0000313" key="2">
    <source>
        <dbReference type="CGD" id="CAL0000151347"/>
    </source>
</evidence>
<name>G8B7J3_CANPC</name>
<keyword evidence="5" id="KW-1185">Reference proteome</keyword>
<proteinExistence type="predicted"/>
<feature type="compositionally biased region" description="Basic and acidic residues" evidence="1">
    <location>
        <begin position="38"/>
        <end position="63"/>
    </location>
</feature>
<accession>A0AAJ8VUX8</accession>
<protein>
    <submittedName>
        <fullName evidence="3 4">Uncharacterized protein</fullName>
    </submittedName>
</protein>
<reference evidence="4" key="4">
    <citation type="submission" date="2025-05" db="UniProtKB">
        <authorList>
            <consortium name="EnsemblFungi"/>
        </authorList>
    </citation>
    <scope>IDENTIFICATION</scope>
</reference>
<dbReference type="VEuPathDB" id="FungiDB:CPAR2_104640"/>
<reference evidence="5" key="1">
    <citation type="journal article" date="2009" name="Nature">
        <title>Evolution of pathogenicity and sexual reproduction in eight Candida genomes.</title>
        <authorList>
            <person name="Butler G."/>
            <person name="Rasmussen M.D."/>
            <person name="Lin M.F."/>
            <person name="Santos M.A."/>
            <person name="Sakthikumar S."/>
            <person name="Munro C.A."/>
            <person name="Rheinbay E."/>
            <person name="Grabherr M."/>
            <person name="Forche A."/>
            <person name="Reedy J.L."/>
            <person name="Agrafioti I."/>
            <person name="Arnaud M.B."/>
            <person name="Bates S."/>
            <person name="Brown A.J."/>
            <person name="Brunke S."/>
            <person name="Costanzo M.C."/>
            <person name="Fitzpatrick D.A."/>
            <person name="de Groot P.W."/>
            <person name="Harris D."/>
            <person name="Hoyer L.L."/>
            <person name="Hube B."/>
            <person name="Klis F.M."/>
            <person name="Kodira C."/>
            <person name="Lennard N."/>
            <person name="Logue M.E."/>
            <person name="Martin R."/>
            <person name="Neiman A.M."/>
            <person name="Nikolaou E."/>
            <person name="Quail M.A."/>
            <person name="Quinn J."/>
            <person name="Santos M.C."/>
            <person name="Schmitzberger F.F."/>
            <person name="Sherlock G."/>
            <person name="Shah P."/>
            <person name="Silverstein K.A."/>
            <person name="Skrzypek M.S."/>
            <person name="Soll D."/>
            <person name="Staggs R."/>
            <person name="Stansfield I."/>
            <person name="Stumpf M.P."/>
            <person name="Sudbery P.E."/>
            <person name="Srikantha T."/>
            <person name="Zeng Q."/>
            <person name="Berman J."/>
            <person name="Berriman M."/>
            <person name="Heitman J."/>
            <person name="Gow N.A."/>
            <person name="Lorenz M.C."/>
            <person name="Birren B.W."/>
            <person name="Kellis M."/>
            <person name="Cuomo C.A."/>
        </authorList>
    </citation>
    <scope>NUCLEOTIDE SEQUENCE [LARGE SCALE GENOMIC DNA]</scope>
    <source>
        <strain evidence="5">CDC 317 / ATCC MYA-4646</strain>
    </source>
</reference>
<reference evidence="3" key="3">
    <citation type="submission" date="2011-10" db="EMBL/GenBank/DDBJ databases">
        <title>Transcriptional landscape of the pathogenic yeast Candida parapsilosis.</title>
        <authorList>
            <person name="Guida A."/>
            <person name="Lindstaedt C."/>
            <person name="Maguire S.L."/>
            <person name="Ding C."/>
            <person name="Higgins D.G."/>
            <person name="Harris D."/>
            <person name="Berriman M."/>
            <person name="Butler G."/>
        </authorList>
    </citation>
    <scope>NUCLEOTIDE SEQUENCE</scope>
    <source>
        <strain evidence="3">CDC317</strain>
    </source>
</reference>
<dbReference type="AlphaFoldDB" id="G8B7J3"/>
<accession>G8B7J3</accession>
<evidence type="ECO:0000313" key="3">
    <source>
        <dbReference type="EMBL" id="CCE40428.1"/>
    </source>
</evidence>
<dbReference type="EnsemblFungi" id="CPAR2_104640-T">
    <property type="protein sequence ID" value="CPAR2_104640-T-p1"/>
    <property type="gene ID" value="CPAR2_104640"/>
</dbReference>
<sequence>MDSFIKKGQDFVKSGKVTQEDGKDAYQDFSKGGNFQDNAKKAYSDYQENHKDDKKSESKEASK</sequence>
<dbReference type="EMBL" id="HE605203">
    <property type="protein sequence ID" value="CCE40428.1"/>
    <property type="molecule type" value="Genomic_DNA"/>
</dbReference>
<feature type="region of interest" description="Disordered" evidence="1">
    <location>
        <begin position="16"/>
        <end position="63"/>
    </location>
</feature>
<organism evidence="3 5">
    <name type="scientific">Candida parapsilosis (strain CDC 317 / ATCC MYA-4646)</name>
    <name type="common">Yeast</name>
    <name type="synonym">Monilia parapsilosis</name>
    <dbReference type="NCBI Taxonomy" id="578454"/>
    <lineage>
        <taxon>Eukaryota</taxon>
        <taxon>Fungi</taxon>
        <taxon>Dikarya</taxon>
        <taxon>Ascomycota</taxon>
        <taxon>Saccharomycotina</taxon>
        <taxon>Pichiomycetes</taxon>
        <taxon>Debaryomycetaceae</taxon>
        <taxon>Candida/Lodderomyces clade</taxon>
        <taxon>Candida</taxon>
    </lineage>
</organism>
<reference evidence="5" key="2">
    <citation type="journal article" date="2011" name="BMC Genomics">
        <title>Using RNA-seq to determine the transcriptional landscape and the hypoxic response of the pathogenic yeast Candida parapsilosis.</title>
        <authorList>
            <person name="Guida A."/>
            <person name="Lindstaedt C."/>
            <person name="Maguire S.L."/>
            <person name="Ding C."/>
            <person name="Higgins D.G."/>
            <person name="Corton N.J."/>
            <person name="Berriman M."/>
            <person name="Butler G."/>
        </authorList>
    </citation>
    <scope>GENOME REANNOTATION</scope>
    <source>
        <strain evidence="5">CDC 317 / ATCC MYA-4646</strain>
    </source>
</reference>
<dbReference type="Proteomes" id="UP000005221">
    <property type="component" value="Chromosome 1"/>
</dbReference>
<evidence type="ECO:0000313" key="5">
    <source>
        <dbReference type="Proteomes" id="UP000005221"/>
    </source>
</evidence>
<evidence type="ECO:0000313" key="4">
    <source>
        <dbReference type="EnsemblFungi" id="CPAR2_104640-T-p1"/>
    </source>
</evidence>
<evidence type="ECO:0000256" key="1">
    <source>
        <dbReference type="SAM" id="MobiDB-lite"/>
    </source>
</evidence>
<dbReference type="CGD" id="CAL0000151347">
    <property type="gene designation" value="CPAR2_104640"/>
</dbReference>